<reference evidence="1 2" key="1">
    <citation type="journal article" date="2019" name="J Genomics">
        <title>The Draft Genome of a Hydrogen-producing Cyanobacterium, Arthrospira platensis NIES-46.</title>
        <authorList>
            <person name="Suzuki S."/>
            <person name="Yamaguchi H."/>
            <person name="Kawachi M."/>
        </authorList>
    </citation>
    <scope>NUCLEOTIDE SEQUENCE [LARGE SCALE GENOMIC DNA]</scope>
    <source>
        <strain evidence="1 2">NIES-46</strain>
    </source>
</reference>
<evidence type="ECO:0000313" key="1">
    <source>
        <dbReference type="EMBL" id="GCE92303.1"/>
    </source>
</evidence>
<dbReference type="GeneID" id="301681315"/>
<name>A0A5M3SYQ4_LIMPL</name>
<protein>
    <recommendedName>
        <fullName evidence="3">DUF4123 domain-containing protein</fullName>
    </recommendedName>
</protein>
<accession>A0A5M3SYQ4</accession>
<dbReference type="Proteomes" id="UP000326169">
    <property type="component" value="Unassembled WGS sequence"/>
</dbReference>
<evidence type="ECO:0000313" key="2">
    <source>
        <dbReference type="Proteomes" id="UP000326169"/>
    </source>
</evidence>
<organism evidence="1 2">
    <name type="scientific">Limnospira platensis NIES-46</name>
    <dbReference type="NCBI Taxonomy" id="1236695"/>
    <lineage>
        <taxon>Bacteria</taxon>
        <taxon>Bacillati</taxon>
        <taxon>Cyanobacteriota</taxon>
        <taxon>Cyanophyceae</taxon>
        <taxon>Oscillatoriophycideae</taxon>
        <taxon>Oscillatoriales</taxon>
        <taxon>Sirenicapillariaceae</taxon>
        <taxon>Limnospira</taxon>
    </lineage>
</organism>
<gene>
    <name evidence="1" type="ORF">NIES46_03420</name>
</gene>
<keyword evidence="2" id="KW-1185">Reference proteome</keyword>
<dbReference type="RefSeq" id="WP_014274577.1">
    <property type="nucleotide sequence ID" value="NZ_BIMW01000010.1"/>
</dbReference>
<proteinExistence type="predicted"/>
<evidence type="ECO:0008006" key="3">
    <source>
        <dbReference type="Google" id="ProtNLM"/>
    </source>
</evidence>
<comment type="caution">
    <text evidence="1">The sequence shown here is derived from an EMBL/GenBank/DDBJ whole genome shotgun (WGS) entry which is preliminary data.</text>
</comment>
<sequence>MASLTDYWEAIAPAISPDLISPESLGHLAAVGGHFPSAIASLVGFECRLADPQPQADLFLRVVPENGGRDILAGGEAVETLPKLYHLLAGSATIPVLSSRLIEHPVWRKIRLFCREWSNPETSFYRTVNDLWLEFDLTGDLTGDLTTDRVIPVPSVFWGSEQGADLENHLNWWLDSRLTSAQSQIIHQTFQALPPTAKLFQSGVLLSRNSQALRFYIADISPTQIYGYLEQLGWLGDRYSIGAILALLSVGINKTNLQLEIDGNSLSEQIAVECYLENRQAWQIFLDGLVKTGFCLPQKRDAILSFGGLTHERDSPEKWPDTLRRRSQLLGEDWESVLFRRLAYLKLTYRRGIPLEFKAYLGVQPGWINTKSWGVKL</sequence>
<dbReference type="EMBL" id="BIMW01000010">
    <property type="protein sequence ID" value="GCE92303.1"/>
    <property type="molecule type" value="Genomic_DNA"/>
</dbReference>